<reference evidence="3" key="1">
    <citation type="submission" date="2021-01" db="UniProtKB">
        <authorList>
            <consortium name="EnsemblPlants"/>
        </authorList>
    </citation>
    <scope>IDENTIFICATION</scope>
</reference>
<feature type="compositionally biased region" description="Polar residues" evidence="1">
    <location>
        <begin position="42"/>
        <end position="54"/>
    </location>
</feature>
<dbReference type="GO" id="GO:0016020">
    <property type="term" value="C:membrane"/>
    <property type="evidence" value="ECO:0007669"/>
    <property type="project" value="TreeGrafter"/>
</dbReference>
<feature type="region of interest" description="Disordered" evidence="1">
    <location>
        <begin position="42"/>
        <end position="66"/>
    </location>
</feature>
<evidence type="ECO:0000313" key="4">
    <source>
        <dbReference type="Proteomes" id="UP000594263"/>
    </source>
</evidence>
<dbReference type="InterPro" id="IPR036770">
    <property type="entry name" value="Ankyrin_rpt-contain_sf"/>
</dbReference>
<keyword evidence="2" id="KW-0732">Signal</keyword>
<dbReference type="InterPro" id="IPR002110">
    <property type="entry name" value="Ankyrin_rpt"/>
</dbReference>
<dbReference type="PANTHER" id="PTHR24177">
    <property type="entry name" value="CASKIN"/>
    <property type="match status" value="1"/>
</dbReference>
<protein>
    <submittedName>
        <fullName evidence="3">Uncharacterized protein</fullName>
    </submittedName>
</protein>
<dbReference type="Proteomes" id="UP000594263">
    <property type="component" value="Unplaced"/>
</dbReference>
<organism evidence="3 4">
    <name type="scientific">Kalanchoe fedtschenkoi</name>
    <name type="common">Lavender scallops</name>
    <name type="synonym">South American air plant</name>
    <dbReference type="NCBI Taxonomy" id="63787"/>
    <lineage>
        <taxon>Eukaryota</taxon>
        <taxon>Viridiplantae</taxon>
        <taxon>Streptophyta</taxon>
        <taxon>Embryophyta</taxon>
        <taxon>Tracheophyta</taxon>
        <taxon>Spermatophyta</taxon>
        <taxon>Magnoliopsida</taxon>
        <taxon>eudicotyledons</taxon>
        <taxon>Gunneridae</taxon>
        <taxon>Pentapetalae</taxon>
        <taxon>Saxifragales</taxon>
        <taxon>Crassulaceae</taxon>
        <taxon>Kalanchoe</taxon>
    </lineage>
</organism>
<dbReference type="AlphaFoldDB" id="A0A7N0U420"/>
<evidence type="ECO:0000256" key="1">
    <source>
        <dbReference type="SAM" id="MobiDB-lite"/>
    </source>
</evidence>
<evidence type="ECO:0000313" key="3">
    <source>
        <dbReference type="EnsemblPlants" id="Kaladp0053s0529.1.v1.1"/>
    </source>
</evidence>
<dbReference type="SUPFAM" id="SSF48403">
    <property type="entry name" value="Ankyrin repeat"/>
    <property type="match status" value="1"/>
</dbReference>
<feature type="signal peptide" evidence="2">
    <location>
        <begin position="1"/>
        <end position="15"/>
    </location>
</feature>
<proteinExistence type="predicted"/>
<name>A0A7N0U420_KALFE</name>
<keyword evidence="4" id="KW-1185">Reference proteome</keyword>
<feature type="chain" id="PRO_5029813251" evidence="2">
    <location>
        <begin position="16"/>
        <end position="391"/>
    </location>
</feature>
<dbReference type="EnsemblPlants" id="Kaladp0053s0529.1.v1.1">
    <property type="protein sequence ID" value="Kaladp0053s0529.1.v1.1"/>
    <property type="gene ID" value="Kaladp0053s0529.v1.1"/>
</dbReference>
<dbReference type="PANTHER" id="PTHR24177:SF292">
    <property type="entry name" value="ANKYRIN REPEAT FAMILY PROTEIN-RELATED"/>
    <property type="match status" value="1"/>
</dbReference>
<evidence type="ECO:0000256" key="2">
    <source>
        <dbReference type="SAM" id="SignalP"/>
    </source>
</evidence>
<sequence>MLFLLLLPVINFAKSLIRVIRSLGGGAEQMAQNNQLVDRVSRNGQGASEGTNVSGGRRASQREVDVMTAPQPPLPALYLLSKEMKETYLKFSIPFYSAAIKGDWKTAKGICEVHPDIVQSRITREWETGLHIAAAARNLHFVKELVKLMTDADIALPNRINNTALCFAAASGIVEIAKEMVQRDQRFDKLARNSEALNLVPELWNLVLNLDDKDISNLIREPSPLLFVAIALGNVEFVKILLESYPDLIWKVDHRKRSIFHVAVWYRQESIFRIIYEIGAIKDFIALYDDSKNNNMLHMAARIAPANRLNIVSGAALQLQRELLWYKEVEKIVQPSYTDRKNADDLTPKQLFTSDHKDLIKEGEEWMKNTANSCMIVLIASVMFSAAFTLP</sequence>
<dbReference type="SMART" id="SM00248">
    <property type="entry name" value="ANK"/>
    <property type="match status" value="5"/>
</dbReference>
<accession>A0A7N0U420</accession>
<dbReference type="Gramene" id="Kaladp0053s0529.1.v1.1">
    <property type="protein sequence ID" value="Kaladp0053s0529.1.v1.1"/>
    <property type="gene ID" value="Kaladp0053s0529.v1.1"/>
</dbReference>
<dbReference type="Gene3D" id="1.25.40.20">
    <property type="entry name" value="Ankyrin repeat-containing domain"/>
    <property type="match status" value="2"/>
</dbReference>
<dbReference type="Pfam" id="PF12796">
    <property type="entry name" value="Ank_2"/>
    <property type="match status" value="1"/>
</dbReference>